<evidence type="ECO:0000259" key="5">
    <source>
        <dbReference type="PROSITE" id="PS50158"/>
    </source>
</evidence>
<dbReference type="PANTHER" id="PTHR37984:SF5">
    <property type="entry name" value="PROTEIN NYNRIN-LIKE"/>
    <property type="match status" value="1"/>
</dbReference>
<dbReference type="GO" id="GO:0003677">
    <property type="term" value="F:DNA binding"/>
    <property type="evidence" value="ECO:0007669"/>
    <property type="project" value="UniProtKB-KW"/>
</dbReference>
<dbReference type="InterPro" id="IPR043502">
    <property type="entry name" value="DNA/RNA_pol_sf"/>
</dbReference>
<proteinExistence type="predicted"/>
<dbReference type="InterPro" id="IPR036875">
    <property type="entry name" value="Znf_CCHC_sf"/>
</dbReference>
<evidence type="ECO:0000256" key="1">
    <source>
        <dbReference type="ARBA" id="ARBA00022670"/>
    </source>
</evidence>
<dbReference type="SUPFAM" id="SSF57756">
    <property type="entry name" value="Retrovirus zinc finger-like domains"/>
    <property type="match status" value="1"/>
</dbReference>
<keyword evidence="4" id="KW-0479">Metal-binding</keyword>
<dbReference type="GO" id="GO:0006508">
    <property type="term" value="P:proteolysis"/>
    <property type="evidence" value="ECO:0007669"/>
    <property type="project" value="UniProtKB-KW"/>
</dbReference>
<evidence type="ECO:0000313" key="7">
    <source>
        <dbReference type="Proteomes" id="UP000326396"/>
    </source>
</evidence>
<keyword evidence="1" id="KW-0378">Hydrolase</keyword>
<sequence length="398" mass="45247">MVMKKEPVEVGEKEDREDPRFRITRGDQVFHLRHIGLELLDLLFVDVQARILRASLHCCGKTIGWQVEAGRTSDEEGDNQQTQTQRGIGVVLMQQNKPIAFISKGLRDKNLAKSAYEREMMALVLAIQHWQPYLLGTRFIVCSSPMWLQGSQHIAKAQMDPLLQQIHKNCQLSPSKHQGFTVKQGVLFYKDRLATIGIRAKGALDMYEVAAERRSKKAAARRIDRRSKKAAGVCFVSSRPQTGAEVDHNFFCDQAEKERKRKGRGSKNKNEFRCYECGEFGHFAYECTKWKEEVAHLAQFGDEGIRHYCEGQAMVCSNVAPTGLWVKVKCTLHGSKEINQSWNENKPVAFLPISEKSPGPPFIVVDDLRGRWRVRTGVGITRQMAGVRPDVRPSRHVF</sequence>
<keyword evidence="3" id="KW-0511">Multifunctional enzyme</keyword>
<evidence type="ECO:0000256" key="3">
    <source>
        <dbReference type="ARBA" id="ARBA00023268"/>
    </source>
</evidence>
<keyword evidence="7" id="KW-1185">Reference proteome</keyword>
<dbReference type="AlphaFoldDB" id="A0A5N6MLB8"/>
<dbReference type="InterPro" id="IPR041577">
    <property type="entry name" value="RT_RNaseH_2"/>
</dbReference>
<keyword evidence="4" id="KW-0863">Zinc-finger</keyword>
<reference evidence="6 7" key="1">
    <citation type="submission" date="2019-05" db="EMBL/GenBank/DDBJ databases">
        <title>Mikania micrantha, genome provides insights into the molecular mechanism of rapid growth.</title>
        <authorList>
            <person name="Liu B."/>
        </authorList>
    </citation>
    <scope>NUCLEOTIDE SEQUENCE [LARGE SCALE GENOMIC DNA]</scope>
    <source>
        <strain evidence="6">NLD-2019</strain>
        <tissue evidence="6">Leaf</tissue>
    </source>
</reference>
<comment type="caution">
    <text evidence="6">The sequence shown here is derived from an EMBL/GenBank/DDBJ whole genome shotgun (WGS) entry which is preliminary data.</text>
</comment>
<gene>
    <name evidence="6" type="ORF">E3N88_30099</name>
</gene>
<dbReference type="SMART" id="SM00343">
    <property type="entry name" value="ZnF_C2HC"/>
    <property type="match status" value="1"/>
</dbReference>
<dbReference type="GO" id="GO:0008233">
    <property type="term" value="F:peptidase activity"/>
    <property type="evidence" value="ECO:0007669"/>
    <property type="project" value="UniProtKB-KW"/>
</dbReference>
<accession>A0A5N6MLB8</accession>
<evidence type="ECO:0000313" key="6">
    <source>
        <dbReference type="EMBL" id="KAD3640876.1"/>
    </source>
</evidence>
<protein>
    <recommendedName>
        <fullName evidence="5">CCHC-type domain-containing protein</fullName>
    </recommendedName>
</protein>
<dbReference type="InterPro" id="IPR001878">
    <property type="entry name" value="Znf_CCHC"/>
</dbReference>
<dbReference type="SUPFAM" id="SSF56672">
    <property type="entry name" value="DNA/RNA polymerases"/>
    <property type="match status" value="1"/>
</dbReference>
<evidence type="ECO:0000256" key="2">
    <source>
        <dbReference type="ARBA" id="ARBA00023125"/>
    </source>
</evidence>
<name>A0A5N6MLB8_9ASTR</name>
<dbReference type="PROSITE" id="PS50158">
    <property type="entry name" value="ZF_CCHC"/>
    <property type="match status" value="1"/>
</dbReference>
<dbReference type="PANTHER" id="PTHR37984">
    <property type="entry name" value="PROTEIN CBG26694"/>
    <property type="match status" value="1"/>
</dbReference>
<dbReference type="Pfam" id="PF00098">
    <property type="entry name" value="zf-CCHC"/>
    <property type="match status" value="1"/>
</dbReference>
<dbReference type="GO" id="GO:0008270">
    <property type="term" value="F:zinc ion binding"/>
    <property type="evidence" value="ECO:0007669"/>
    <property type="project" value="UniProtKB-KW"/>
</dbReference>
<dbReference type="Proteomes" id="UP000326396">
    <property type="component" value="Linkage Group LG5"/>
</dbReference>
<keyword evidence="2" id="KW-0238">DNA-binding</keyword>
<dbReference type="InterPro" id="IPR050951">
    <property type="entry name" value="Retrovirus_Pol_polyprotein"/>
</dbReference>
<keyword evidence="4" id="KW-0862">Zinc</keyword>
<dbReference type="Gene3D" id="4.10.60.10">
    <property type="entry name" value="Zinc finger, CCHC-type"/>
    <property type="match status" value="1"/>
</dbReference>
<feature type="domain" description="CCHC-type" evidence="5">
    <location>
        <begin position="273"/>
        <end position="289"/>
    </location>
</feature>
<keyword evidence="1" id="KW-0645">Protease</keyword>
<dbReference type="OrthoDB" id="2013610at2759"/>
<evidence type="ECO:0000256" key="4">
    <source>
        <dbReference type="PROSITE-ProRule" id="PRU00047"/>
    </source>
</evidence>
<dbReference type="Pfam" id="PF17919">
    <property type="entry name" value="RT_RNaseH_2"/>
    <property type="match status" value="1"/>
</dbReference>
<dbReference type="EMBL" id="SZYD01000015">
    <property type="protein sequence ID" value="KAD3640876.1"/>
    <property type="molecule type" value="Genomic_DNA"/>
</dbReference>
<organism evidence="6 7">
    <name type="scientific">Mikania micrantha</name>
    <name type="common">bitter vine</name>
    <dbReference type="NCBI Taxonomy" id="192012"/>
    <lineage>
        <taxon>Eukaryota</taxon>
        <taxon>Viridiplantae</taxon>
        <taxon>Streptophyta</taxon>
        <taxon>Embryophyta</taxon>
        <taxon>Tracheophyta</taxon>
        <taxon>Spermatophyta</taxon>
        <taxon>Magnoliopsida</taxon>
        <taxon>eudicotyledons</taxon>
        <taxon>Gunneridae</taxon>
        <taxon>Pentapetalae</taxon>
        <taxon>asterids</taxon>
        <taxon>campanulids</taxon>
        <taxon>Asterales</taxon>
        <taxon>Asteraceae</taxon>
        <taxon>Asteroideae</taxon>
        <taxon>Heliantheae alliance</taxon>
        <taxon>Eupatorieae</taxon>
        <taxon>Mikania</taxon>
    </lineage>
</organism>